<sequence>MEFENTAAELIKTLSSFSETEINVVPFEGSWTAGQVGEHIYKSVSGVSQVLQGAVTSTERNPGEKIKIIGDLFLNFNEKFKSPEFIIPSDQPHDKNLLLKSLTLTLNEVGDNIKKQDQSLTCLEFALPGFGELTRMEWNHFIVVHTQRHIHQLKNIGEHVKKGVIQK</sequence>
<reference evidence="2 3" key="1">
    <citation type="submission" date="2019-12" db="EMBL/GenBank/DDBJ databases">
        <title>The draft genomic sequence of strain Chitinophaga oryziterrae JCM 16595.</title>
        <authorList>
            <person name="Zhang X."/>
        </authorList>
    </citation>
    <scope>NUCLEOTIDE SEQUENCE [LARGE SCALE GENOMIC DNA]</scope>
    <source>
        <strain evidence="2 3">JCM 16595</strain>
    </source>
</reference>
<keyword evidence="3" id="KW-1185">Reference proteome</keyword>
<dbReference type="Proteomes" id="UP000468388">
    <property type="component" value="Unassembled WGS sequence"/>
</dbReference>
<evidence type="ECO:0000313" key="3">
    <source>
        <dbReference type="Proteomes" id="UP000468388"/>
    </source>
</evidence>
<accession>A0A6N8J6U1</accession>
<dbReference type="SUPFAM" id="SSF109854">
    <property type="entry name" value="DinB/YfiT-like putative metalloenzymes"/>
    <property type="match status" value="1"/>
</dbReference>
<gene>
    <name evidence="2" type="ORF">GO495_06975</name>
</gene>
<evidence type="ECO:0000259" key="1">
    <source>
        <dbReference type="Pfam" id="PF12867"/>
    </source>
</evidence>
<evidence type="ECO:0000313" key="2">
    <source>
        <dbReference type="EMBL" id="MVT40318.1"/>
    </source>
</evidence>
<organism evidence="2 3">
    <name type="scientific">Chitinophaga oryziterrae</name>
    <dbReference type="NCBI Taxonomy" id="1031224"/>
    <lineage>
        <taxon>Bacteria</taxon>
        <taxon>Pseudomonadati</taxon>
        <taxon>Bacteroidota</taxon>
        <taxon>Chitinophagia</taxon>
        <taxon>Chitinophagales</taxon>
        <taxon>Chitinophagaceae</taxon>
        <taxon>Chitinophaga</taxon>
    </lineage>
</organism>
<proteinExistence type="predicted"/>
<dbReference type="InterPro" id="IPR034660">
    <property type="entry name" value="DinB/YfiT-like"/>
</dbReference>
<dbReference type="EMBL" id="WRXO01000001">
    <property type="protein sequence ID" value="MVT40318.1"/>
    <property type="molecule type" value="Genomic_DNA"/>
</dbReference>
<feature type="domain" description="DinB-like" evidence="1">
    <location>
        <begin position="3"/>
        <end position="153"/>
    </location>
</feature>
<dbReference type="AlphaFoldDB" id="A0A6N8J6U1"/>
<dbReference type="InterPro" id="IPR024775">
    <property type="entry name" value="DinB-like"/>
</dbReference>
<protein>
    <submittedName>
        <fullName evidence="2">DinB family protein</fullName>
    </submittedName>
</protein>
<dbReference type="OrthoDB" id="679284at2"/>
<comment type="caution">
    <text evidence="2">The sequence shown here is derived from an EMBL/GenBank/DDBJ whole genome shotgun (WGS) entry which is preliminary data.</text>
</comment>
<dbReference type="RefSeq" id="WP_157298954.1">
    <property type="nucleotide sequence ID" value="NZ_BAAAZB010000005.1"/>
</dbReference>
<dbReference type="Pfam" id="PF12867">
    <property type="entry name" value="DinB_2"/>
    <property type="match status" value="1"/>
</dbReference>
<dbReference type="Gene3D" id="1.20.120.450">
    <property type="entry name" value="dinb family like domain"/>
    <property type="match status" value="1"/>
</dbReference>
<name>A0A6N8J6U1_9BACT</name>